<evidence type="ECO:0008006" key="4">
    <source>
        <dbReference type="Google" id="ProtNLM"/>
    </source>
</evidence>
<keyword evidence="1" id="KW-0732">Signal</keyword>
<dbReference type="OrthoDB" id="6052328at2"/>
<accession>A0A4V3RJU7</accession>
<evidence type="ECO:0000313" key="3">
    <source>
        <dbReference type="Proteomes" id="UP000306631"/>
    </source>
</evidence>
<proteinExistence type="predicted"/>
<organism evidence="2 3">
    <name type="scientific">Stenotrophomonas maltophilia</name>
    <name type="common">Pseudomonas maltophilia</name>
    <name type="synonym">Xanthomonas maltophilia</name>
    <dbReference type="NCBI Taxonomy" id="40324"/>
    <lineage>
        <taxon>Bacteria</taxon>
        <taxon>Pseudomonadati</taxon>
        <taxon>Pseudomonadota</taxon>
        <taxon>Gammaproteobacteria</taxon>
        <taxon>Lysobacterales</taxon>
        <taxon>Lysobacteraceae</taxon>
        <taxon>Stenotrophomonas</taxon>
        <taxon>Stenotrophomonas maltophilia group</taxon>
    </lineage>
</organism>
<dbReference type="InterPro" id="IPR006311">
    <property type="entry name" value="TAT_signal"/>
</dbReference>
<name>A0A4V3RJU7_STEMA</name>
<evidence type="ECO:0000256" key="1">
    <source>
        <dbReference type="SAM" id="SignalP"/>
    </source>
</evidence>
<dbReference type="AlphaFoldDB" id="A0A4V3RJU7"/>
<gene>
    <name evidence="2" type="ORF">E5352_01795</name>
</gene>
<comment type="caution">
    <text evidence="2">The sequence shown here is derived from an EMBL/GenBank/DDBJ whole genome shotgun (WGS) entry which is preliminary data.</text>
</comment>
<dbReference type="RefSeq" id="WP_136003127.1">
    <property type="nucleotide sequence ID" value="NZ_SRYW01000001.1"/>
</dbReference>
<dbReference type="PROSITE" id="PS51318">
    <property type="entry name" value="TAT"/>
    <property type="match status" value="1"/>
</dbReference>
<dbReference type="Proteomes" id="UP000306631">
    <property type="component" value="Unassembled WGS sequence"/>
</dbReference>
<sequence length="212" mass="22734">MTRHRPTLRRIALASLALLPLAASAAAPAIPTLAQAQSALDALFDAAIADRPATDSSRMVADAFRPRLLGLSSCMPLDGATAATVDCITTAQAGPEPVYRLLRFVYTEQRWTMPVEQRRIPVPVPPQERVQVLLREAFIARAAQEADPAARAELAQAARTADVVAVHACDIGEDAPVIECEVDAIVASERGRQPMAFVWGDGQWHNAPATPQ</sequence>
<reference evidence="2 3" key="1">
    <citation type="submission" date="2019-04" db="EMBL/GenBank/DDBJ databases">
        <title>Microbes associate with the intestines of laboratory mice.</title>
        <authorList>
            <person name="Navarre W."/>
            <person name="Wong E."/>
            <person name="Huang K."/>
            <person name="Tropini C."/>
            <person name="Ng K."/>
            <person name="Yu B."/>
        </authorList>
    </citation>
    <scope>NUCLEOTIDE SEQUENCE [LARGE SCALE GENOMIC DNA]</scope>
    <source>
        <strain evidence="2 3">NM62_B4-13</strain>
    </source>
</reference>
<protein>
    <recommendedName>
        <fullName evidence="4">Secreted protein</fullName>
    </recommendedName>
</protein>
<evidence type="ECO:0000313" key="2">
    <source>
        <dbReference type="EMBL" id="TGY37320.1"/>
    </source>
</evidence>
<feature type="chain" id="PRO_5020360913" description="Secreted protein" evidence="1">
    <location>
        <begin position="26"/>
        <end position="212"/>
    </location>
</feature>
<feature type="signal peptide" evidence="1">
    <location>
        <begin position="1"/>
        <end position="25"/>
    </location>
</feature>
<dbReference type="EMBL" id="SRYW01000001">
    <property type="protein sequence ID" value="TGY37320.1"/>
    <property type="molecule type" value="Genomic_DNA"/>
</dbReference>